<feature type="transmembrane region" description="Helical" evidence="1">
    <location>
        <begin position="6"/>
        <end position="23"/>
    </location>
</feature>
<accession>A0ABW2YDD1</accession>
<feature type="transmembrane region" description="Helical" evidence="1">
    <location>
        <begin position="30"/>
        <end position="47"/>
    </location>
</feature>
<comment type="caution">
    <text evidence="2">The sequence shown here is derived from an EMBL/GenBank/DDBJ whole genome shotgun (WGS) entry which is preliminary data.</text>
</comment>
<keyword evidence="1" id="KW-0812">Transmembrane</keyword>
<gene>
    <name evidence="2" type="ORF">ACFQ0E_12435</name>
</gene>
<protein>
    <submittedName>
        <fullName evidence="2">Uncharacterized protein</fullName>
    </submittedName>
</protein>
<sequence length="53" mass="6126">MLEFGWIGLVLAIVAAYFVIKVVKFVFKLFWIGALLFGAYWFVAPMLDLPRPF</sequence>
<proteinExistence type="predicted"/>
<organism evidence="2 3">
    <name type="scientific">Lysobacter brunescens</name>
    <dbReference type="NCBI Taxonomy" id="262323"/>
    <lineage>
        <taxon>Bacteria</taxon>
        <taxon>Pseudomonadati</taxon>
        <taxon>Pseudomonadota</taxon>
        <taxon>Gammaproteobacteria</taxon>
        <taxon>Lysobacterales</taxon>
        <taxon>Lysobacteraceae</taxon>
        <taxon>Lysobacter</taxon>
    </lineage>
</organism>
<keyword evidence="1" id="KW-1133">Transmembrane helix</keyword>
<evidence type="ECO:0000256" key="1">
    <source>
        <dbReference type="SAM" id="Phobius"/>
    </source>
</evidence>
<reference evidence="3" key="1">
    <citation type="journal article" date="2019" name="Int. J. Syst. Evol. Microbiol.">
        <title>The Global Catalogue of Microorganisms (GCM) 10K type strain sequencing project: providing services to taxonomists for standard genome sequencing and annotation.</title>
        <authorList>
            <consortium name="The Broad Institute Genomics Platform"/>
            <consortium name="The Broad Institute Genome Sequencing Center for Infectious Disease"/>
            <person name="Wu L."/>
            <person name="Ma J."/>
        </authorList>
    </citation>
    <scope>NUCLEOTIDE SEQUENCE [LARGE SCALE GENOMIC DNA]</scope>
    <source>
        <strain evidence="3">CCUG 55585</strain>
    </source>
</reference>
<dbReference type="RefSeq" id="WP_171008238.1">
    <property type="nucleotide sequence ID" value="NZ_JBHTIF010000002.1"/>
</dbReference>
<dbReference type="EMBL" id="JBHTIF010000002">
    <property type="protein sequence ID" value="MFD0726401.1"/>
    <property type="molecule type" value="Genomic_DNA"/>
</dbReference>
<keyword evidence="3" id="KW-1185">Reference proteome</keyword>
<dbReference type="Proteomes" id="UP001597110">
    <property type="component" value="Unassembled WGS sequence"/>
</dbReference>
<evidence type="ECO:0000313" key="3">
    <source>
        <dbReference type="Proteomes" id="UP001597110"/>
    </source>
</evidence>
<keyword evidence="1" id="KW-0472">Membrane</keyword>
<evidence type="ECO:0000313" key="2">
    <source>
        <dbReference type="EMBL" id="MFD0726401.1"/>
    </source>
</evidence>
<name>A0ABW2YDD1_9GAMM</name>